<name>A0ACB8SW83_9AGAM</name>
<keyword evidence="2" id="KW-1185">Reference proteome</keyword>
<sequence>MKTCCAVSASGCGYGVRDHGYEDEITQNWRAGIDSLHTVALRLTLHPSPSVSPEDYLLCALQRGRVPEKKGRIRVGGSCNGGSAWQAHQMNRCHLSIPAVYVAAAISQSSSIRYHTIKAMKTQADPKEDRKERIKITTQVLTCTHTPYSRATGAAPRSSGVRWCMYSHRHQLLT</sequence>
<reference evidence="1" key="2">
    <citation type="journal article" date="2022" name="New Phytol.">
        <title>Evolutionary transition to the ectomycorrhizal habit in the genomes of a hyperdiverse lineage of mushroom-forming fungi.</title>
        <authorList>
            <person name="Looney B."/>
            <person name="Miyauchi S."/>
            <person name="Morin E."/>
            <person name="Drula E."/>
            <person name="Courty P.E."/>
            <person name="Kohler A."/>
            <person name="Kuo A."/>
            <person name="LaButti K."/>
            <person name="Pangilinan J."/>
            <person name="Lipzen A."/>
            <person name="Riley R."/>
            <person name="Andreopoulos W."/>
            <person name="He G."/>
            <person name="Johnson J."/>
            <person name="Nolan M."/>
            <person name="Tritt A."/>
            <person name="Barry K.W."/>
            <person name="Grigoriev I.V."/>
            <person name="Nagy L.G."/>
            <person name="Hibbett D."/>
            <person name="Henrissat B."/>
            <person name="Matheny P.B."/>
            <person name="Labbe J."/>
            <person name="Martin F.M."/>
        </authorList>
    </citation>
    <scope>NUCLEOTIDE SEQUENCE</scope>
    <source>
        <strain evidence="1">HHB10654</strain>
    </source>
</reference>
<evidence type="ECO:0000313" key="1">
    <source>
        <dbReference type="EMBL" id="KAI0060091.1"/>
    </source>
</evidence>
<proteinExistence type="predicted"/>
<dbReference type="EMBL" id="MU277221">
    <property type="protein sequence ID" value="KAI0060091.1"/>
    <property type="molecule type" value="Genomic_DNA"/>
</dbReference>
<dbReference type="Proteomes" id="UP000814140">
    <property type="component" value="Unassembled WGS sequence"/>
</dbReference>
<gene>
    <name evidence="1" type="ORF">BV25DRAFT_980597</name>
</gene>
<comment type="caution">
    <text evidence="1">The sequence shown here is derived from an EMBL/GenBank/DDBJ whole genome shotgun (WGS) entry which is preliminary data.</text>
</comment>
<reference evidence="1" key="1">
    <citation type="submission" date="2021-03" db="EMBL/GenBank/DDBJ databases">
        <authorList>
            <consortium name="DOE Joint Genome Institute"/>
            <person name="Ahrendt S."/>
            <person name="Looney B.P."/>
            <person name="Miyauchi S."/>
            <person name="Morin E."/>
            <person name="Drula E."/>
            <person name="Courty P.E."/>
            <person name="Chicoki N."/>
            <person name="Fauchery L."/>
            <person name="Kohler A."/>
            <person name="Kuo A."/>
            <person name="Labutti K."/>
            <person name="Pangilinan J."/>
            <person name="Lipzen A."/>
            <person name="Riley R."/>
            <person name="Andreopoulos W."/>
            <person name="He G."/>
            <person name="Johnson J."/>
            <person name="Barry K.W."/>
            <person name="Grigoriev I.V."/>
            <person name="Nagy L."/>
            <person name="Hibbett D."/>
            <person name="Henrissat B."/>
            <person name="Matheny P.B."/>
            <person name="Labbe J."/>
            <person name="Martin F."/>
        </authorList>
    </citation>
    <scope>NUCLEOTIDE SEQUENCE</scope>
    <source>
        <strain evidence="1">HHB10654</strain>
    </source>
</reference>
<organism evidence="1 2">
    <name type="scientific">Artomyces pyxidatus</name>
    <dbReference type="NCBI Taxonomy" id="48021"/>
    <lineage>
        <taxon>Eukaryota</taxon>
        <taxon>Fungi</taxon>
        <taxon>Dikarya</taxon>
        <taxon>Basidiomycota</taxon>
        <taxon>Agaricomycotina</taxon>
        <taxon>Agaricomycetes</taxon>
        <taxon>Russulales</taxon>
        <taxon>Auriscalpiaceae</taxon>
        <taxon>Artomyces</taxon>
    </lineage>
</organism>
<accession>A0ACB8SW83</accession>
<protein>
    <submittedName>
        <fullName evidence="1">Uncharacterized protein</fullName>
    </submittedName>
</protein>
<evidence type="ECO:0000313" key="2">
    <source>
        <dbReference type="Proteomes" id="UP000814140"/>
    </source>
</evidence>